<dbReference type="EMBL" id="QGKX02001521">
    <property type="protein sequence ID" value="KAF3509909.1"/>
    <property type="molecule type" value="Genomic_DNA"/>
</dbReference>
<dbReference type="Proteomes" id="UP000712600">
    <property type="component" value="Unassembled WGS sequence"/>
</dbReference>
<dbReference type="AlphaFoldDB" id="A0A8S9P2M3"/>
<organism evidence="1 2">
    <name type="scientific">Brassica cretica</name>
    <name type="common">Mustard</name>
    <dbReference type="NCBI Taxonomy" id="69181"/>
    <lineage>
        <taxon>Eukaryota</taxon>
        <taxon>Viridiplantae</taxon>
        <taxon>Streptophyta</taxon>
        <taxon>Embryophyta</taxon>
        <taxon>Tracheophyta</taxon>
        <taxon>Spermatophyta</taxon>
        <taxon>Magnoliopsida</taxon>
        <taxon>eudicotyledons</taxon>
        <taxon>Gunneridae</taxon>
        <taxon>Pentapetalae</taxon>
        <taxon>rosids</taxon>
        <taxon>malvids</taxon>
        <taxon>Brassicales</taxon>
        <taxon>Brassicaceae</taxon>
        <taxon>Brassiceae</taxon>
        <taxon>Brassica</taxon>
    </lineage>
</organism>
<accession>A0A8S9P2M3</accession>
<protein>
    <submittedName>
        <fullName evidence="1">Uncharacterized protein</fullName>
    </submittedName>
</protein>
<evidence type="ECO:0000313" key="1">
    <source>
        <dbReference type="EMBL" id="KAF3509909.1"/>
    </source>
</evidence>
<proteinExistence type="predicted"/>
<name>A0A8S9P2M3_BRACR</name>
<gene>
    <name evidence="1" type="ORF">F2Q69_00009994</name>
</gene>
<sequence>MNGEVVAASAEPSPPLEWRFSQVFGERSAGEEVHEDTCAALVQCITIRK</sequence>
<comment type="caution">
    <text evidence="1">The sequence shown here is derived from an EMBL/GenBank/DDBJ whole genome shotgun (WGS) entry which is preliminary data.</text>
</comment>
<reference evidence="1" key="1">
    <citation type="submission" date="2019-12" db="EMBL/GenBank/DDBJ databases">
        <title>Genome sequencing and annotation of Brassica cretica.</title>
        <authorList>
            <person name="Studholme D.J."/>
            <person name="Sarris P."/>
        </authorList>
    </citation>
    <scope>NUCLEOTIDE SEQUENCE</scope>
    <source>
        <strain evidence="1">PFS-109/04</strain>
        <tissue evidence="1">Leaf</tissue>
    </source>
</reference>
<evidence type="ECO:0000313" key="2">
    <source>
        <dbReference type="Proteomes" id="UP000712600"/>
    </source>
</evidence>